<proteinExistence type="inferred from homology"/>
<evidence type="ECO:0000259" key="17">
    <source>
        <dbReference type="SMART" id="SM01114"/>
    </source>
</evidence>
<evidence type="ECO:0000256" key="5">
    <source>
        <dbReference type="ARBA" id="ARBA00022692"/>
    </source>
</evidence>
<dbReference type="Proteomes" id="UP001174136">
    <property type="component" value="Unassembled WGS sequence"/>
</dbReference>
<keyword evidence="5 16" id="KW-0812">Transmembrane</keyword>
<dbReference type="Pfam" id="PF05038">
    <property type="entry name" value="Cytochrom_B558a"/>
    <property type="match status" value="1"/>
</dbReference>
<comment type="subunit">
    <text evidence="14">Component of the phagocyte NADPH oxidase core complex/cytochrome b558 complex, composed of CYBB (heavy chain (beta)) and CYBA (light chain (alpha)). Component of the phagocyte NADPH oxidase complex composed of an obligatory core heterodimer formed by the membrane proteins CYBA and CYBB and the cytosolic regulatory subunits NCF1/p47-phox, NCF2/p67-phox, NCF4/p40-phox and the small GTPase RAC1 or RAC2. Interacts with NCF1 (via SH3 domain). Interacts with SH3PXD2A. Interacts with DUOX1, DUOX2 and TPO. Interacts with NOX4; this interaction mediates superoxide generation. Interacts with calprotectin (S100A8/9). Interacts with GBP7. Interacts with NOXO1. Forms a heterodimer with NOX3 and is essential for activity and cell membrane localization of NOX3. Interacts with NOX1.</text>
</comment>
<evidence type="ECO:0000256" key="16">
    <source>
        <dbReference type="SAM" id="Phobius"/>
    </source>
</evidence>
<comment type="similarity">
    <text evidence="2">Belongs to the p22phox family.</text>
</comment>
<feature type="region of interest" description="Disordered" evidence="15">
    <location>
        <begin position="148"/>
        <end position="173"/>
    </location>
</feature>
<sequence>MGKIEWAMWANEQALAAGLILLTGGIVGVAGTFRGWQFAAYAIAAGAFVCLLEYPRGKRNKGTSVERTGQYCFTVCVKSFGPVTRNYYVRAFLHAAICVPGGFMLATVLGCVCLGIASLIYLGVRIPGRAAIRGEQWEPILPRTATRKAVGESIKQPPQNPPPRPPAEMRRKRAEDLEGAAYVNPIDNFHVLYHAKTLGLLSIPSVVGISLGVVALMRDCVRDDTNIKHIPLSRFLSHDKTKSDLTEYLASKTLEYNKGSSKLIITSASGLTRSNKDLIFEDNNHEEADTLLIHQAVLASQRNPHDAQLVFFSPDTDVLVLVTAYYDLMLKNTSISMTSGVVQIEPLWQALGKERAKALPAFHAFTGADNTGRFSRIGKATWLQVYLKADEYIVKALQMLLDEADVTEGMLSALESFICAAYSPKGINIMAIPQLRWHLFCKHRAESDKLPPTLGALKQHILRVHVQTRVWAQAAITVQDPQLDPLQNGYFKHSNGMLKPVTTEVLPAPKAILELVQCKCKSDCSSGRCSCRAKDLACTDMCQCSSQCQNDEDSQAMMYESDEDYDDV</sequence>
<feature type="transmembrane region" description="Helical" evidence="16">
    <location>
        <begin position="38"/>
        <end position="55"/>
    </location>
</feature>
<evidence type="ECO:0000256" key="8">
    <source>
        <dbReference type="ARBA" id="ARBA00030106"/>
    </source>
</evidence>
<evidence type="ECO:0000256" key="9">
    <source>
        <dbReference type="ARBA" id="ARBA00030298"/>
    </source>
</evidence>
<keyword evidence="4" id="KW-1003">Cell membrane</keyword>
<evidence type="ECO:0000256" key="13">
    <source>
        <dbReference type="ARBA" id="ARBA00033347"/>
    </source>
</evidence>
<dbReference type="InterPro" id="IPR007732">
    <property type="entry name" value="Cyt_b558_asu"/>
</dbReference>
<evidence type="ECO:0000256" key="4">
    <source>
        <dbReference type="ARBA" id="ARBA00022475"/>
    </source>
</evidence>
<feature type="transmembrane region" description="Helical" evidence="16">
    <location>
        <begin position="198"/>
        <end position="217"/>
    </location>
</feature>
<feature type="transmembrane region" description="Helical" evidence="16">
    <location>
        <begin position="91"/>
        <end position="124"/>
    </location>
</feature>
<evidence type="ECO:0000256" key="6">
    <source>
        <dbReference type="ARBA" id="ARBA00022989"/>
    </source>
</evidence>
<evidence type="ECO:0000313" key="19">
    <source>
        <dbReference type="Proteomes" id="UP001174136"/>
    </source>
</evidence>
<dbReference type="EMBL" id="JAOPHQ010001705">
    <property type="protein sequence ID" value="KAK0150068.1"/>
    <property type="molecule type" value="Genomic_DNA"/>
</dbReference>
<evidence type="ECO:0000256" key="11">
    <source>
        <dbReference type="ARBA" id="ARBA00031995"/>
    </source>
</evidence>
<feature type="transmembrane region" description="Helical" evidence="16">
    <location>
        <begin position="14"/>
        <end position="31"/>
    </location>
</feature>
<dbReference type="PANTHER" id="PTHR15168">
    <property type="entry name" value="CYTOCHROME B-245 LIGHT CHAIN"/>
    <property type="match status" value="1"/>
</dbReference>
<name>A0AA47N0E9_MERPO</name>
<dbReference type="SMART" id="SM01114">
    <property type="entry name" value="CXC"/>
    <property type="match status" value="1"/>
</dbReference>
<dbReference type="InterPro" id="IPR033467">
    <property type="entry name" value="Tesmin/TSO1-like_CXC"/>
</dbReference>
<dbReference type="GO" id="GO:0005886">
    <property type="term" value="C:plasma membrane"/>
    <property type="evidence" value="ECO:0007669"/>
    <property type="project" value="UniProtKB-SubCell"/>
</dbReference>
<evidence type="ECO:0000256" key="10">
    <source>
        <dbReference type="ARBA" id="ARBA00031067"/>
    </source>
</evidence>
<reference evidence="18" key="1">
    <citation type="journal article" date="2023" name="Front. Mar. Sci.">
        <title>A new Merluccius polli reference genome to investigate the effects of global change in West African waters.</title>
        <authorList>
            <person name="Mateo J.L."/>
            <person name="Blanco-Fernandez C."/>
            <person name="Garcia-Vazquez E."/>
            <person name="Machado-Schiaffino G."/>
        </authorList>
    </citation>
    <scope>NUCLEOTIDE SEQUENCE</scope>
    <source>
        <strain evidence="18">C29</strain>
        <tissue evidence="18">Fin</tissue>
    </source>
</reference>
<evidence type="ECO:0000256" key="3">
    <source>
        <dbReference type="ARBA" id="ARBA00017733"/>
    </source>
</evidence>
<evidence type="ECO:0000256" key="15">
    <source>
        <dbReference type="SAM" id="MobiDB-lite"/>
    </source>
</evidence>
<comment type="caution">
    <text evidence="18">The sequence shown here is derived from an EMBL/GenBank/DDBJ whole genome shotgun (WGS) entry which is preliminary data.</text>
</comment>
<evidence type="ECO:0000313" key="18">
    <source>
        <dbReference type="EMBL" id="KAK0150068.1"/>
    </source>
</evidence>
<comment type="subcellular location">
    <subcellularLocation>
        <location evidence="1">Cell membrane</location>
    </subcellularLocation>
</comment>
<dbReference type="PANTHER" id="PTHR15168:SF0">
    <property type="entry name" value="CYTOCHROME B-245 LIGHT CHAIN"/>
    <property type="match status" value="1"/>
</dbReference>
<feature type="domain" description="Tesmin/TSO1-like CXC" evidence="17">
    <location>
        <begin position="513"/>
        <end position="554"/>
    </location>
</feature>
<dbReference type="GO" id="GO:0020037">
    <property type="term" value="F:heme binding"/>
    <property type="evidence" value="ECO:0007669"/>
    <property type="project" value="InterPro"/>
</dbReference>
<keyword evidence="6 16" id="KW-1133">Transmembrane helix</keyword>
<keyword evidence="7 16" id="KW-0472">Membrane</keyword>
<keyword evidence="19" id="KW-1185">Reference proteome</keyword>
<accession>A0AA47N0E9</accession>
<evidence type="ECO:0000256" key="7">
    <source>
        <dbReference type="ARBA" id="ARBA00023136"/>
    </source>
</evidence>
<evidence type="ECO:0000256" key="12">
    <source>
        <dbReference type="ARBA" id="ARBA00032067"/>
    </source>
</evidence>
<protein>
    <recommendedName>
        <fullName evidence="3">Cytochrome b-245 light chain</fullName>
    </recommendedName>
    <alternativeName>
        <fullName evidence="11">Cytochrome b(558) alpha chain</fullName>
    </alternativeName>
    <alternativeName>
        <fullName evidence="10">Cytochrome b558 subunit alpha</fullName>
    </alternativeName>
    <alternativeName>
        <fullName evidence="13">Neutrophil cytochrome b 22 kDa polypeptide</fullName>
    </alternativeName>
    <alternativeName>
        <fullName evidence="12">Superoxide-generating NADPH oxidase light chain subunit</fullName>
    </alternativeName>
    <alternativeName>
        <fullName evidence="8">p22 phagocyte B-cytochrome</fullName>
    </alternativeName>
    <alternativeName>
        <fullName evidence="9">p22-phox</fullName>
    </alternativeName>
</protein>
<dbReference type="AlphaFoldDB" id="A0AA47N0E9"/>
<gene>
    <name evidence="18" type="primary">Cyba</name>
    <name evidence="18" type="ORF">N1851_009208</name>
</gene>
<organism evidence="18 19">
    <name type="scientific">Merluccius polli</name>
    <name type="common">Benguela hake</name>
    <name type="synonym">Merluccius cadenati</name>
    <dbReference type="NCBI Taxonomy" id="89951"/>
    <lineage>
        <taxon>Eukaryota</taxon>
        <taxon>Metazoa</taxon>
        <taxon>Chordata</taxon>
        <taxon>Craniata</taxon>
        <taxon>Vertebrata</taxon>
        <taxon>Euteleostomi</taxon>
        <taxon>Actinopterygii</taxon>
        <taxon>Neopterygii</taxon>
        <taxon>Teleostei</taxon>
        <taxon>Neoteleostei</taxon>
        <taxon>Acanthomorphata</taxon>
        <taxon>Zeiogadaria</taxon>
        <taxon>Gadariae</taxon>
        <taxon>Gadiformes</taxon>
        <taxon>Gadoidei</taxon>
        <taxon>Merlucciidae</taxon>
        <taxon>Merluccius</taxon>
    </lineage>
</organism>
<evidence type="ECO:0000256" key="2">
    <source>
        <dbReference type="ARBA" id="ARBA00010590"/>
    </source>
</evidence>
<evidence type="ECO:0000256" key="14">
    <source>
        <dbReference type="ARBA" id="ARBA00050017"/>
    </source>
</evidence>
<evidence type="ECO:0000256" key="1">
    <source>
        <dbReference type="ARBA" id="ARBA00004236"/>
    </source>
</evidence>